<dbReference type="EMBL" id="CDML01000018">
    <property type="protein sequence ID" value="CRF40893.1"/>
    <property type="molecule type" value="Genomic_DNA"/>
</dbReference>
<accession>A0A0K2XBX5</accession>
<evidence type="ECO:0000313" key="5">
    <source>
        <dbReference type="Proteomes" id="UP000041394"/>
    </source>
</evidence>
<reference evidence="4" key="2">
    <citation type="submission" date="2014-12" db="EMBL/GenBank/DDBJ databases">
        <authorList>
            <person name="Smet A."/>
        </authorList>
    </citation>
    <scope>NUCLEOTIDE SEQUENCE [LARGE SCALE GENOMIC DNA]</scope>
</reference>
<dbReference type="Proteomes" id="UP000041394">
    <property type="component" value="Unassembled WGS sequence"/>
</dbReference>
<evidence type="ECO:0000313" key="4">
    <source>
        <dbReference type="Proteomes" id="UP000038622"/>
    </source>
</evidence>
<dbReference type="AlphaFoldDB" id="A0A0K2XBX5"/>
<reference evidence="3" key="1">
    <citation type="submission" date="2014-12" db="EMBL/GenBank/DDBJ databases">
        <title>Whole genome sequences of four Staphylococcus schleiferi canine isolates.</title>
        <authorList>
            <person name="Misic A.M."/>
            <person name="Cain C."/>
            <person name="Morris D.O."/>
            <person name="Rankin S."/>
            <person name="Beiting D."/>
        </authorList>
    </citation>
    <scope>NUCLEOTIDE SEQUENCE</scope>
    <source>
        <strain evidence="1">ASB11</strain>
        <strain evidence="2">ASB13</strain>
        <strain evidence="3">ASB9</strain>
    </source>
</reference>
<evidence type="ECO:0000313" key="1">
    <source>
        <dbReference type="EMBL" id="CRF40893.1"/>
    </source>
</evidence>
<proteinExistence type="predicted"/>
<name>A0A0K2XBX5_9HELI</name>
<dbReference type="Proteomes" id="UP000045175">
    <property type="component" value="Unassembled WGS sequence"/>
</dbReference>
<evidence type="ECO:0000313" key="3">
    <source>
        <dbReference type="EMBL" id="CRF44032.1"/>
    </source>
</evidence>
<dbReference type="Proteomes" id="UP000038622">
    <property type="component" value="Unassembled WGS sequence"/>
</dbReference>
<dbReference type="STRING" id="1578720.HAL011_06620"/>
<evidence type="ECO:0000313" key="2">
    <source>
        <dbReference type="EMBL" id="CRF42118.1"/>
    </source>
</evidence>
<gene>
    <name evidence="1" type="ORF">HAL011_06620</name>
    <name evidence="2" type="ORF">HAL013_02750</name>
    <name evidence="3" type="ORF">HAL09_06000</name>
</gene>
<protein>
    <submittedName>
        <fullName evidence="3">Uncharacterized protein</fullName>
    </submittedName>
</protein>
<reference evidence="5 6" key="3">
    <citation type="submission" date="2014-12" db="EMBL/GenBank/DDBJ databases">
        <authorList>
            <person name="Jaenicke S."/>
        </authorList>
    </citation>
    <scope>NUCLEOTIDE SEQUENCE [LARGE SCALE GENOMIC DNA]</scope>
</reference>
<organism evidence="3 5">
    <name type="scientific">Helicobacter ailurogastricus</name>
    <dbReference type="NCBI Taxonomy" id="1578720"/>
    <lineage>
        <taxon>Bacteria</taxon>
        <taxon>Pseudomonadati</taxon>
        <taxon>Campylobacterota</taxon>
        <taxon>Epsilonproteobacteria</taxon>
        <taxon>Campylobacterales</taxon>
        <taxon>Helicobacteraceae</taxon>
        <taxon>Helicobacter</taxon>
    </lineage>
</organism>
<dbReference type="EMBL" id="CDMH01000013">
    <property type="protein sequence ID" value="CRF42118.1"/>
    <property type="molecule type" value="Genomic_DNA"/>
</dbReference>
<evidence type="ECO:0000313" key="6">
    <source>
        <dbReference type="Proteomes" id="UP000045175"/>
    </source>
</evidence>
<dbReference type="EMBL" id="CDMN01000024">
    <property type="protein sequence ID" value="CRF44032.1"/>
    <property type="molecule type" value="Genomic_DNA"/>
</dbReference>
<keyword evidence="4" id="KW-1185">Reference proteome</keyword>
<sequence>MPYNHQFCAQSGDKMGLKSLKSLQNQIRSIEFKFVKTTFMAPPL</sequence>